<evidence type="ECO:0000256" key="1">
    <source>
        <dbReference type="SAM" id="MobiDB-lite"/>
    </source>
</evidence>
<organism evidence="2">
    <name type="scientific">Cladocopium goreaui</name>
    <dbReference type="NCBI Taxonomy" id="2562237"/>
    <lineage>
        <taxon>Eukaryota</taxon>
        <taxon>Sar</taxon>
        <taxon>Alveolata</taxon>
        <taxon>Dinophyceae</taxon>
        <taxon>Suessiales</taxon>
        <taxon>Symbiodiniaceae</taxon>
        <taxon>Cladocopium</taxon>
    </lineage>
</organism>
<accession>A0A9P1FHY1</accession>
<keyword evidence="4" id="KW-1185">Reference proteome</keyword>
<protein>
    <submittedName>
        <fullName evidence="2">Uncharacterized protein</fullName>
    </submittedName>
</protein>
<feature type="region of interest" description="Disordered" evidence="1">
    <location>
        <begin position="1"/>
        <end position="181"/>
    </location>
</feature>
<dbReference type="PRINTS" id="PR00624">
    <property type="entry name" value="HISTONEH5"/>
</dbReference>
<dbReference type="GO" id="GO:0000786">
    <property type="term" value="C:nucleosome"/>
    <property type="evidence" value="ECO:0007669"/>
    <property type="project" value="InterPro"/>
</dbReference>
<feature type="compositionally biased region" description="Basic residues" evidence="1">
    <location>
        <begin position="82"/>
        <end position="96"/>
    </location>
</feature>
<reference evidence="3" key="2">
    <citation type="submission" date="2024-04" db="EMBL/GenBank/DDBJ databases">
        <authorList>
            <person name="Chen Y."/>
            <person name="Shah S."/>
            <person name="Dougan E. K."/>
            <person name="Thang M."/>
            <person name="Chan C."/>
        </authorList>
    </citation>
    <scope>NUCLEOTIDE SEQUENCE [LARGE SCALE GENOMIC DNA]</scope>
</reference>
<name>A0A9P1FHY1_9DINO</name>
<evidence type="ECO:0000313" key="4">
    <source>
        <dbReference type="Proteomes" id="UP001152797"/>
    </source>
</evidence>
<feature type="compositionally biased region" description="Basic and acidic residues" evidence="1">
    <location>
        <begin position="761"/>
        <end position="777"/>
    </location>
</feature>
<feature type="compositionally biased region" description="Basic and acidic residues" evidence="1">
    <location>
        <begin position="632"/>
        <end position="644"/>
    </location>
</feature>
<feature type="compositionally biased region" description="Low complexity" evidence="1">
    <location>
        <begin position="45"/>
        <end position="68"/>
    </location>
</feature>
<dbReference type="AlphaFoldDB" id="A0A9P1FHY1"/>
<dbReference type="EMBL" id="CAMXCT010000361">
    <property type="protein sequence ID" value="CAI3977719.1"/>
    <property type="molecule type" value="Genomic_DNA"/>
</dbReference>
<feature type="compositionally biased region" description="Basic residues" evidence="1">
    <location>
        <begin position="807"/>
        <end position="819"/>
    </location>
</feature>
<gene>
    <name evidence="2" type="ORF">C1SCF055_LOCUS5839</name>
</gene>
<feature type="compositionally biased region" description="Low complexity" evidence="1">
    <location>
        <begin position="97"/>
        <end position="115"/>
    </location>
</feature>
<reference evidence="2" key="1">
    <citation type="submission" date="2022-10" db="EMBL/GenBank/DDBJ databases">
        <authorList>
            <person name="Chen Y."/>
            <person name="Dougan E. K."/>
            <person name="Chan C."/>
            <person name="Rhodes N."/>
            <person name="Thang M."/>
        </authorList>
    </citation>
    <scope>NUCLEOTIDE SEQUENCE</scope>
</reference>
<proteinExistence type="predicted"/>
<feature type="compositionally biased region" description="Basic and acidic residues" evidence="1">
    <location>
        <begin position="26"/>
        <end position="40"/>
    </location>
</feature>
<feature type="compositionally biased region" description="Basic and acidic residues" evidence="1">
    <location>
        <begin position="162"/>
        <end position="181"/>
    </location>
</feature>
<dbReference type="EMBL" id="CAMXCT020000361">
    <property type="protein sequence ID" value="CAL1131094.1"/>
    <property type="molecule type" value="Genomic_DNA"/>
</dbReference>
<dbReference type="Proteomes" id="UP001152797">
    <property type="component" value="Unassembled WGS sequence"/>
</dbReference>
<evidence type="ECO:0000313" key="2">
    <source>
        <dbReference type="EMBL" id="CAI3977719.1"/>
    </source>
</evidence>
<feature type="region of interest" description="Disordered" evidence="1">
    <location>
        <begin position="632"/>
        <end position="670"/>
    </location>
</feature>
<sequence length="880" mass="96896">MAEPPNGETTVAEQAAALGEQNAPKTPEKKENESRKEATKKATPKKATTPKAATPKSHAKSPSAAEKATGLKRPAASGKAKAAAKVKPTTKVKKVPKSQAKAKSTPKAAPKAAGSNKPKHTDEQSEQEQKKEPPKKKGKETLKDQAMKWVDNLDKPEDEEKDNTTEAKAEERDRQKAQKFRKLEKAGALPAEVKEAFDAAEKSQNPRANKTQLINSLFRKEGNNFVMVPKDPAFKRVQKLLDVKYGKEEAQSFPWSIMLYDKFGGNESALEKALQCGDVVVTSYQGKDYYSYNTLKSGRMKSLGDESELNDGQHSLDESSHQVISDWFKSLNVGSLQQQVEDSAEAAGDTVLVLTKPKTQEVDWNHVEKVLQSAKAAQEKLIRDGMKLKEQVLAAKDQDLLDTFKGSLKDLQDNDKDLDHCLLWKVCWFGVGELPGGKKWDVASGKDWMTNLAKQTQKANEKIEGVKTTLKGPSTLRDPTLGKGKHLERPNTWRGPALGETYTLRDNAMGRLVPDPSVCVLDLQQVINQFCKEKGSHDLWSLLAPEPSKKVTWKTAPDPEWLHKISPFLIKLVSVVKNLVVASKKLKTAMLDQYIRIGAAQIRTLKINQADFIRVAKKCSQEEKKAIEEILELDGKLESDETRPDSQTPHPPMAKAGQEPSSSSTGACGSPGKDLFGVSSNFFQQFHSPEKAKETTSCTDLVLHEGSKPSYKRSFAKSNLTLDEKNDTSRPTLRRQLAKSNFDLDSQDLQTLALAFECKSHKATSDVNEPKEMKAPDETQVAPKKKRPAKSKSKKAAKAPAQPAPKCKSKAKAKKKKSSRGSPSGGYKTTFRHRKTSNAYHLAKNMALRAGISPESARIKGKAASAKVVQQIELGTLKEG</sequence>
<dbReference type="GO" id="GO:0030527">
    <property type="term" value="F:structural constituent of chromatin"/>
    <property type="evidence" value="ECO:0007669"/>
    <property type="project" value="InterPro"/>
</dbReference>
<dbReference type="GO" id="GO:0006334">
    <property type="term" value="P:nucleosome assembly"/>
    <property type="evidence" value="ECO:0007669"/>
    <property type="project" value="InterPro"/>
</dbReference>
<dbReference type="EMBL" id="CAMXCT030000361">
    <property type="protein sequence ID" value="CAL4765031.1"/>
    <property type="molecule type" value="Genomic_DNA"/>
</dbReference>
<dbReference type="InterPro" id="IPR005819">
    <property type="entry name" value="H1/H5"/>
</dbReference>
<feature type="compositionally biased region" description="Basic residues" evidence="1">
    <location>
        <begin position="783"/>
        <end position="797"/>
    </location>
</feature>
<comment type="caution">
    <text evidence="2">The sequence shown here is derived from an EMBL/GenBank/DDBJ whole genome shotgun (WGS) entry which is preliminary data.</text>
</comment>
<feature type="compositionally biased region" description="Basic and acidic residues" evidence="1">
    <location>
        <begin position="139"/>
        <end position="155"/>
    </location>
</feature>
<feature type="region of interest" description="Disordered" evidence="1">
    <location>
        <begin position="761"/>
        <end position="838"/>
    </location>
</feature>
<dbReference type="GO" id="GO:0003677">
    <property type="term" value="F:DNA binding"/>
    <property type="evidence" value="ECO:0007669"/>
    <property type="project" value="InterPro"/>
</dbReference>
<feature type="compositionally biased region" description="Basic and acidic residues" evidence="1">
    <location>
        <begin position="119"/>
        <end position="132"/>
    </location>
</feature>
<evidence type="ECO:0000313" key="3">
    <source>
        <dbReference type="EMBL" id="CAL1131094.1"/>
    </source>
</evidence>